<gene>
    <name evidence="1" type="ORF">MetexDRAFT_2338</name>
</gene>
<accession>H1KI76</accession>
<dbReference type="AlphaFoldDB" id="H1KI76"/>
<sequence>MVFSVAMRYLVHGVYQMRERSVAGEPGRVGRFLSRYPVFTRQQFRDTVGAGQSTNTADRLLSYHVSCRRIMHAAPGVYASVPPHLDPASYAPDAVLVASMIRDDGVLAYHAALSLHGLAYSEGGEIQVLSCGRPGHVDTVCGPVRFVTQPTALRRAERENEGIETMDRRGLDVRVTGVARTIVDCLERPELAGGPEEIGHALGSVEFVDVEAVLDTTFARGNRTLAALVGWWLERRREDFLVDDESLARLREVAPSVPRLVMGVDPDAGVRAGDWNLIVPSELAGPAFEDVDPGMRP</sequence>
<dbReference type="EMBL" id="AGJK01000050">
    <property type="protein sequence ID" value="EHP92769.1"/>
    <property type="molecule type" value="Genomic_DNA"/>
</dbReference>
<proteinExistence type="predicted"/>
<evidence type="ECO:0000313" key="2">
    <source>
        <dbReference type="Proteomes" id="UP000004382"/>
    </source>
</evidence>
<dbReference type="Proteomes" id="UP000004382">
    <property type="component" value="Unassembled WGS sequence"/>
</dbReference>
<name>H1KI76_METEX</name>
<dbReference type="PATRIC" id="fig|882800.3.peg.2293"/>
<reference evidence="1 2" key="1">
    <citation type="submission" date="2011-09" db="EMBL/GenBank/DDBJ databases">
        <title>The draft genome of Methylobacterium extorquens DSM 13060.</title>
        <authorList>
            <consortium name="US DOE Joint Genome Institute (JGI-PGF)"/>
            <person name="Lucas S."/>
            <person name="Han J."/>
            <person name="Lapidus A."/>
            <person name="Cheng J.-F."/>
            <person name="Goodwin L."/>
            <person name="Pitluck S."/>
            <person name="Peters L."/>
            <person name="Land M.L."/>
            <person name="Hauser L."/>
            <person name="Koskimaki J."/>
            <person name="Halonen O."/>
            <person name="Pirttila A."/>
            <person name="Frank C."/>
            <person name="Woyke T.J."/>
        </authorList>
    </citation>
    <scope>NUCLEOTIDE SEQUENCE [LARGE SCALE GENOMIC DNA]</scope>
    <source>
        <strain evidence="1 2">DSM 13060</strain>
    </source>
</reference>
<organism evidence="1 2">
    <name type="scientific">Methylorubrum extorquens DSM 13060</name>
    <dbReference type="NCBI Taxonomy" id="882800"/>
    <lineage>
        <taxon>Bacteria</taxon>
        <taxon>Pseudomonadati</taxon>
        <taxon>Pseudomonadota</taxon>
        <taxon>Alphaproteobacteria</taxon>
        <taxon>Hyphomicrobiales</taxon>
        <taxon>Methylobacteriaceae</taxon>
        <taxon>Methylorubrum</taxon>
    </lineage>
</organism>
<evidence type="ECO:0000313" key="1">
    <source>
        <dbReference type="EMBL" id="EHP92769.1"/>
    </source>
</evidence>
<protein>
    <submittedName>
        <fullName evidence="1">Putative transcriptional regulator</fullName>
    </submittedName>
</protein>
<comment type="caution">
    <text evidence="1">The sequence shown here is derived from an EMBL/GenBank/DDBJ whole genome shotgun (WGS) entry which is preliminary data.</text>
</comment>